<dbReference type="InterPro" id="IPR027417">
    <property type="entry name" value="P-loop_NTPase"/>
</dbReference>
<dbReference type="InterPro" id="IPR052754">
    <property type="entry name" value="NTPase_KAP_P-loop"/>
</dbReference>
<dbReference type="PANTHER" id="PTHR22674:SF6">
    <property type="entry name" value="NTPASE KAP FAMILY P-LOOP DOMAIN-CONTAINING PROTEIN 1"/>
    <property type="match status" value="1"/>
</dbReference>
<sequence length="715" mass="83930">MHTDLPLKESSTDKLGRHIFASEIASGLVKSFKDNNESIVLGINGTWGSGKSTLLNFIINEVEQLSSDIKQDIIVLRFNPWMFSGQKELQSVFLRELVIKLKNNSENLKNVSIKIAEFLEYLNWVNYIHSGAGDAIKYLRNFFKKAGKEKDLNQLKSEIDNILIESKVKLYITIDDIDRLTPSEITEIFQLIKLNGNFANTIFILAYDQKVVETALENQFGENGKKYIEKIVQVDYTLPSISKEDISRLFIDNLNEIFTDEKINKTIKSLNDSIKEEPFIDTFQSLRDIYRYNNSIKLRLPSIINELNVLDFLLIESLRIFNSKAYQFIITNKDILTYKNKTSVNNFHSISTNEQSTEEFIENSEFDLLVKTNLKRLFLIDTSFSLNESTDEELIRAKRVANRNYFDRYFNLQLSNFDIQENVFDNFINKNSIRENEEVLIQIHDKEQIFQFLNWIKIKSKNSEETKHQKIIESILTFSKNLSYTSGIFMGAGSDLSVTLHYTSEMLSNIIELDLRREIIINHLKNNHCFTSFHVADGILYANEKLESNQLYSNDQWHYLFKYEKENDAVFTEKIIEHRNAIAKELFDKILTDSDYLAEDEIRSVLEVVYKNYRKHYEVNFPKLISKDTELVKFLWLSIKRNKMTSVNMTAYQLADYQFFPCFNKEKIKDRIDKFNLDNFDENENKVIALFQNAYSDGFIDKKYYDIETLNEIMR</sequence>
<gene>
    <name evidence="2" type="ORF">ACFFU1_17065</name>
</gene>
<dbReference type="InterPro" id="IPR011646">
    <property type="entry name" value="KAP_P-loop"/>
</dbReference>
<dbReference type="RefSeq" id="WP_290270729.1">
    <property type="nucleotide sequence ID" value="NZ_JAUFQP010000010.1"/>
</dbReference>
<feature type="domain" description="KAP NTPase" evidence="1">
    <location>
        <begin position="24"/>
        <end position="299"/>
    </location>
</feature>
<organism evidence="2 3">
    <name type="scientific">Algibacter miyuki</name>
    <dbReference type="NCBI Taxonomy" id="1306933"/>
    <lineage>
        <taxon>Bacteria</taxon>
        <taxon>Pseudomonadati</taxon>
        <taxon>Bacteroidota</taxon>
        <taxon>Flavobacteriia</taxon>
        <taxon>Flavobacteriales</taxon>
        <taxon>Flavobacteriaceae</taxon>
        <taxon>Algibacter</taxon>
    </lineage>
</organism>
<evidence type="ECO:0000313" key="2">
    <source>
        <dbReference type="EMBL" id="MFB9106621.1"/>
    </source>
</evidence>
<evidence type="ECO:0000313" key="3">
    <source>
        <dbReference type="Proteomes" id="UP001589590"/>
    </source>
</evidence>
<protein>
    <submittedName>
        <fullName evidence="2">P-loop NTPase fold protein</fullName>
    </submittedName>
</protein>
<keyword evidence="3" id="KW-1185">Reference proteome</keyword>
<dbReference type="EMBL" id="JBHMFA010000018">
    <property type="protein sequence ID" value="MFB9106621.1"/>
    <property type="molecule type" value="Genomic_DNA"/>
</dbReference>
<dbReference type="Proteomes" id="UP001589590">
    <property type="component" value="Unassembled WGS sequence"/>
</dbReference>
<dbReference type="PANTHER" id="PTHR22674">
    <property type="entry name" value="NTPASE, KAP FAMILY P-LOOP DOMAIN-CONTAINING 1"/>
    <property type="match status" value="1"/>
</dbReference>
<name>A0ABV5H4D8_9FLAO</name>
<reference evidence="2 3" key="1">
    <citation type="submission" date="2024-09" db="EMBL/GenBank/DDBJ databases">
        <authorList>
            <person name="Sun Q."/>
            <person name="Mori K."/>
        </authorList>
    </citation>
    <scope>NUCLEOTIDE SEQUENCE [LARGE SCALE GENOMIC DNA]</scope>
    <source>
        <strain evidence="2 3">CECT 8300</strain>
    </source>
</reference>
<proteinExistence type="predicted"/>
<dbReference type="Gene3D" id="3.40.50.300">
    <property type="entry name" value="P-loop containing nucleotide triphosphate hydrolases"/>
    <property type="match status" value="1"/>
</dbReference>
<dbReference type="Pfam" id="PF07693">
    <property type="entry name" value="KAP_NTPase"/>
    <property type="match status" value="1"/>
</dbReference>
<dbReference type="SUPFAM" id="SSF52540">
    <property type="entry name" value="P-loop containing nucleoside triphosphate hydrolases"/>
    <property type="match status" value="1"/>
</dbReference>
<comment type="caution">
    <text evidence="2">The sequence shown here is derived from an EMBL/GenBank/DDBJ whole genome shotgun (WGS) entry which is preliminary data.</text>
</comment>
<accession>A0ABV5H4D8</accession>
<evidence type="ECO:0000259" key="1">
    <source>
        <dbReference type="Pfam" id="PF07693"/>
    </source>
</evidence>